<comment type="caution">
    <text evidence="10">The sequence shown here is derived from an EMBL/GenBank/DDBJ whole genome shotgun (WGS) entry which is preliminary data.</text>
</comment>
<gene>
    <name evidence="10" type="ORF">CTER_0803</name>
</gene>
<feature type="transmembrane region" description="Helical" evidence="8">
    <location>
        <begin position="197"/>
        <end position="219"/>
    </location>
</feature>
<dbReference type="SUPFAM" id="SSF103473">
    <property type="entry name" value="MFS general substrate transporter"/>
    <property type="match status" value="1"/>
</dbReference>
<keyword evidence="7 8" id="KW-0472">Membrane</keyword>
<evidence type="ECO:0000256" key="4">
    <source>
        <dbReference type="ARBA" id="ARBA00022475"/>
    </source>
</evidence>
<dbReference type="GO" id="GO:0022857">
    <property type="term" value="F:transmembrane transporter activity"/>
    <property type="evidence" value="ECO:0007669"/>
    <property type="project" value="InterPro"/>
</dbReference>
<dbReference type="CDD" id="cd17503">
    <property type="entry name" value="MFS_LmrB_MDR_like"/>
    <property type="match status" value="1"/>
</dbReference>
<feature type="domain" description="Major facilitator superfamily (MFS) profile" evidence="9">
    <location>
        <begin position="14"/>
        <end position="477"/>
    </location>
</feature>
<comment type="similarity">
    <text evidence="2">Belongs to the major facilitator superfamily. EmrB family.</text>
</comment>
<sequence>METIEQKKSGYGLFMTAVVTGAFLMTLASSTINIALPYLMEHYNTSLDTVKWAMTGFMLATGIMAPITCYFGEKFSYKRTYLISIIGFTICSLLCALSWNVQTLIAFRILQGAFNGFAVPSTMSIIYQIIPRKKQAMSISLWSLSAMLAPAFGPTISGWLIQNFSWQAIFIMNVPIGIIAALLVIKAVPYYKLNPPASFDLVGFSTCLTASVLLLTAFSEAAQWGWTSYKTILFMSAGIIILVLFIIREITAKNPILNLEIFKFKGFTISVIIRSIITMGLYAGSLLTPLFLQNAQHLSALDAGLIMLPSSLAMALCMLIVGKLYNRVDPRIFVIGGIVSMAVGSYLLSHLSLGSSHMYVVLCMTFRNIGIAFATSPVTNLGMSSLDKKLVGNGSSVNNWAAQSIGCLSIGIFTSLLTFQTKQHAADLVTKEAALKLSKSLLEDKAFVMGINDIYFISVIIVLLAIPLCFILKKGNSDEDKQPVLENRNIPNVKCQES</sequence>
<evidence type="ECO:0000256" key="2">
    <source>
        <dbReference type="ARBA" id="ARBA00008537"/>
    </source>
</evidence>
<keyword evidence="6 8" id="KW-1133">Transmembrane helix</keyword>
<keyword evidence="3" id="KW-0813">Transport</keyword>
<keyword evidence="4" id="KW-1003">Cell membrane</keyword>
<evidence type="ECO:0000256" key="3">
    <source>
        <dbReference type="ARBA" id="ARBA00022448"/>
    </source>
</evidence>
<keyword evidence="5 8" id="KW-0812">Transmembrane</keyword>
<evidence type="ECO:0000256" key="6">
    <source>
        <dbReference type="ARBA" id="ARBA00022989"/>
    </source>
</evidence>
<dbReference type="AlphaFoldDB" id="S0FSR6"/>
<proteinExistence type="inferred from homology"/>
<protein>
    <submittedName>
        <fullName evidence="10">Drug resistance transporter, EmrB/QacA subfamily</fullName>
    </submittedName>
</protein>
<dbReference type="InterPro" id="IPR004638">
    <property type="entry name" value="EmrB-like"/>
</dbReference>
<dbReference type="GO" id="GO:0005886">
    <property type="term" value="C:plasma membrane"/>
    <property type="evidence" value="ECO:0007669"/>
    <property type="project" value="UniProtKB-SubCell"/>
</dbReference>
<dbReference type="PATRIC" id="fig|1195236.3.peg.1096"/>
<evidence type="ECO:0000256" key="5">
    <source>
        <dbReference type="ARBA" id="ARBA00022692"/>
    </source>
</evidence>
<evidence type="ECO:0000313" key="10">
    <source>
        <dbReference type="EMBL" id="EMS73356.1"/>
    </source>
</evidence>
<accession>S0FSR6</accession>
<dbReference type="NCBIfam" id="TIGR00711">
    <property type="entry name" value="efflux_EmrB"/>
    <property type="match status" value="1"/>
</dbReference>
<feature type="transmembrane region" description="Helical" evidence="8">
    <location>
        <begin position="166"/>
        <end position="185"/>
    </location>
</feature>
<comment type="subcellular location">
    <subcellularLocation>
        <location evidence="1">Cell membrane</location>
        <topology evidence="1">Multi-pass membrane protein</topology>
    </subcellularLocation>
</comment>
<keyword evidence="11" id="KW-1185">Reference proteome</keyword>
<dbReference type="STRING" id="1195236.CTER_0803"/>
<evidence type="ECO:0000259" key="9">
    <source>
        <dbReference type="PROSITE" id="PS50850"/>
    </source>
</evidence>
<feature type="transmembrane region" description="Helical" evidence="8">
    <location>
        <begin position="105"/>
        <end position="127"/>
    </location>
</feature>
<dbReference type="InterPro" id="IPR011701">
    <property type="entry name" value="MFS"/>
</dbReference>
<feature type="transmembrane region" description="Helical" evidence="8">
    <location>
        <begin position="81"/>
        <end position="99"/>
    </location>
</feature>
<feature type="transmembrane region" description="Helical" evidence="8">
    <location>
        <begin position="400"/>
        <end position="419"/>
    </location>
</feature>
<evidence type="ECO:0000313" key="11">
    <source>
        <dbReference type="Proteomes" id="UP000014155"/>
    </source>
</evidence>
<dbReference type="Gene3D" id="1.20.1720.10">
    <property type="entry name" value="Multidrug resistance protein D"/>
    <property type="match status" value="1"/>
</dbReference>
<dbReference type="PROSITE" id="PS50850">
    <property type="entry name" value="MFS"/>
    <property type="match status" value="1"/>
</dbReference>
<organism evidence="10 11">
    <name type="scientific">Ruminiclostridium cellobioparum subsp. termitidis CT1112</name>
    <dbReference type="NCBI Taxonomy" id="1195236"/>
    <lineage>
        <taxon>Bacteria</taxon>
        <taxon>Bacillati</taxon>
        <taxon>Bacillota</taxon>
        <taxon>Clostridia</taxon>
        <taxon>Eubacteriales</taxon>
        <taxon>Oscillospiraceae</taxon>
        <taxon>Ruminiclostridium</taxon>
    </lineage>
</organism>
<dbReference type="InterPro" id="IPR020846">
    <property type="entry name" value="MFS_dom"/>
</dbReference>
<dbReference type="eggNOG" id="COG0477">
    <property type="taxonomic scope" value="Bacteria"/>
</dbReference>
<dbReference type="Pfam" id="PF07690">
    <property type="entry name" value="MFS_1"/>
    <property type="match status" value="1"/>
</dbReference>
<feature type="transmembrane region" description="Helical" evidence="8">
    <location>
        <begin position="231"/>
        <end position="250"/>
    </location>
</feature>
<feature type="transmembrane region" description="Helical" evidence="8">
    <location>
        <begin position="12"/>
        <end position="40"/>
    </location>
</feature>
<dbReference type="Gene3D" id="1.20.1250.20">
    <property type="entry name" value="MFS general substrate transporter like domains"/>
    <property type="match status" value="1"/>
</dbReference>
<feature type="transmembrane region" description="Helical" evidence="8">
    <location>
        <begin position="52"/>
        <end position="72"/>
    </location>
</feature>
<evidence type="ECO:0000256" key="1">
    <source>
        <dbReference type="ARBA" id="ARBA00004651"/>
    </source>
</evidence>
<feature type="transmembrane region" description="Helical" evidence="8">
    <location>
        <begin position="304"/>
        <end position="325"/>
    </location>
</feature>
<dbReference type="Proteomes" id="UP000014155">
    <property type="component" value="Unassembled WGS sequence"/>
</dbReference>
<evidence type="ECO:0000256" key="7">
    <source>
        <dbReference type="ARBA" id="ARBA00023136"/>
    </source>
</evidence>
<feature type="transmembrane region" description="Helical" evidence="8">
    <location>
        <begin position="454"/>
        <end position="472"/>
    </location>
</feature>
<reference evidence="10 11" key="1">
    <citation type="journal article" date="2013" name="Genome Announc.">
        <title>Draft Genome Sequence of the Cellulolytic, Mesophilic, Anaerobic Bacterium Clostridium termitidis Strain CT1112 (DSM 5398).</title>
        <authorList>
            <person name="Lal S."/>
            <person name="Ramachandran U."/>
            <person name="Zhang X."/>
            <person name="Munir R."/>
            <person name="Sparling R."/>
            <person name="Levin D.B."/>
        </authorList>
    </citation>
    <scope>NUCLEOTIDE SEQUENCE [LARGE SCALE GENOMIC DNA]</scope>
    <source>
        <strain evidence="10 11">CT1112</strain>
    </source>
</reference>
<evidence type="ECO:0000256" key="8">
    <source>
        <dbReference type="SAM" id="Phobius"/>
    </source>
</evidence>
<feature type="transmembrane region" description="Helical" evidence="8">
    <location>
        <begin position="332"/>
        <end position="353"/>
    </location>
</feature>
<feature type="transmembrane region" description="Helical" evidence="8">
    <location>
        <begin position="271"/>
        <end position="292"/>
    </location>
</feature>
<dbReference type="RefSeq" id="WP_004624296.1">
    <property type="nucleotide sequence ID" value="NZ_AORV01000021.1"/>
</dbReference>
<dbReference type="PANTHER" id="PTHR42718:SF9">
    <property type="entry name" value="MAJOR FACILITATOR SUPERFAMILY MULTIDRUG TRANSPORTER MFSC"/>
    <property type="match status" value="1"/>
</dbReference>
<feature type="transmembrane region" description="Helical" evidence="8">
    <location>
        <begin position="359"/>
        <end position="379"/>
    </location>
</feature>
<dbReference type="EMBL" id="AORV01000021">
    <property type="protein sequence ID" value="EMS73356.1"/>
    <property type="molecule type" value="Genomic_DNA"/>
</dbReference>
<feature type="transmembrane region" description="Helical" evidence="8">
    <location>
        <begin position="139"/>
        <end position="160"/>
    </location>
</feature>
<dbReference type="InterPro" id="IPR036259">
    <property type="entry name" value="MFS_trans_sf"/>
</dbReference>
<name>S0FSR6_RUMCE</name>
<dbReference type="PANTHER" id="PTHR42718">
    <property type="entry name" value="MAJOR FACILITATOR SUPERFAMILY MULTIDRUG TRANSPORTER MFSC"/>
    <property type="match status" value="1"/>
</dbReference>